<keyword evidence="1" id="KW-0378">Hydrolase</keyword>
<evidence type="ECO:0000313" key="5">
    <source>
        <dbReference type="Proteomes" id="UP000694287"/>
    </source>
</evidence>
<dbReference type="EMBL" id="JADQDK010000001">
    <property type="protein sequence ID" value="MBW0134972.1"/>
    <property type="molecule type" value="Genomic_DNA"/>
</dbReference>
<organism evidence="4 5">
    <name type="scientific">Pseudonocardia abyssalis</name>
    <dbReference type="NCBI Taxonomy" id="2792008"/>
    <lineage>
        <taxon>Bacteria</taxon>
        <taxon>Bacillati</taxon>
        <taxon>Actinomycetota</taxon>
        <taxon>Actinomycetes</taxon>
        <taxon>Pseudonocardiales</taxon>
        <taxon>Pseudonocardiaceae</taxon>
        <taxon>Pseudonocardia</taxon>
    </lineage>
</organism>
<dbReference type="Pfam" id="PF09250">
    <property type="entry name" value="Prim-Pol"/>
    <property type="match status" value="1"/>
</dbReference>
<accession>A0ABS6US12</accession>
<reference evidence="4 5" key="1">
    <citation type="submission" date="2020-11" db="EMBL/GenBank/DDBJ databases">
        <title>Pseudonocardia abyssalis sp. nov. and Pseudonocardia oceani sp. nov., description and phylogenomic analysis of two novel actinomycetes isolated from the deep Southern Ocean.</title>
        <authorList>
            <person name="Parra J."/>
        </authorList>
    </citation>
    <scope>NUCLEOTIDE SEQUENCE [LARGE SCALE GENOMIC DNA]</scope>
    <source>
        <strain evidence="4 5">KRD-168</strain>
    </source>
</reference>
<evidence type="ECO:0000256" key="1">
    <source>
        <dbReference type="ARBA" id="ARBA00022801"/>
    </source>
</evidence>
<dbReference type="SMART" id="SM00943">
    <property type="entry name" value="Prim-Pol"/>
    <property type="match status" value="1"/>
</dbReference>
<comment type="caution">
    <text evidence="4">The sequence shown here is derived from an EMBL/GenBank/DDBJ whole genome shotgun (WGS) entry which is preliminary data.</text>
</comment>
<proteinExistence type="predicted"/>
<dbReference type="RefSeq" id="WP_218616557.1">
    <property type="nucleotide sequence ID" value="NZ_JADQDK010000001.1"/>
</dbReference>
<protein>
    <submittedName>
        <fullName evidence="4">Bifunctional DNA primase/polymerase</fullName>
    </submittedName>
</protein>
<feature type="domain" description="DNA primase/polymerase bifunctional N-terminal" evidence="3">
    <location>
        <begin position="1"/>
        <end position="166"/>
    </location>
</feature>
<dbReference type="PANTHER" id="PTHR35372">
    <property type="entry name" value="ATP BINDING PROTEIN-RELATED"/>
    <property type="match status" value="1"/>
</dbReference>
<dbReference type="InterPro" id="IPR051620">
    <property type="entry name" value="ORF904-like_C"/>
</dbReference>
<evidence type="ECO:0000259" key="3">
    <source>
        <dbReference type="SMART" id="SM00943"/>
    </source>
</evidence>
<evidence type="ECO:0000313" key="4">
    <source>
        <dbReference type="EMBL" id="MBW0134972.1"/>
    </source>
</evidence>
<sequence>MARRGWHVFPVHPRSKVPAIRDWENTATTDLDQIAAWWQRRPFNIGISTGPSGLLVIDLDPSHGVPAPDRWAGARQGTDVLIRLAADAAEPAPTDTFTVATPSGGRHLYFHQPDSAQLRNTQGKLGWRIDTRGHGGYILAAGSRGPAGRSYRVANAHPVVDLPCWLVRALTPSHPPPSRDTSDPAPPARAGGSIARAPRTQAYLRAVVEGERHAVTTAEIGYRHSTLLRAARRLGHWVGGGALDEADARTALTDAAARHLGVAGYTARQIDRDITDGLAYGAHRPRYVDNIASRPSKG</sequence>
<dbReference type="Proteomes" id="UP000694287">
    <property type="component" value="Unassembled WGS sequence"/>
</dbReference>
<feature type="region of interest" description="Disordered" evidence="2">
    <location>
        <begin position="173"/>
        <end position="194"/>
    </location>
</feature>
<evidence type="ECO:0000256" key="2">
    <source>
        <dbReference type="SAM" id="MobiDB-lite"/>
    </source>
</evidence>
<dbReference type="InterPro" id="IPR015330">
    <property type="entry name" value="DNA_primase/pol_bifunc_N"/>
</dbReference>
<dbReference type="PANTHER" id="PTHR35372:SF2">
    <property type="entry name" value="SF3 HELICASE DOMAIN-CONTAINING PROTEIN"/>
    <property type="match status" value="1"/>
</dbReference>
<gene>
    <name evidence="4" type="ORF">I4I81_11985</name>
</gene>
<keyword evidence="5" id="KW-1185">Reference proteome</keyword>
<dbReference type="CDD" id="cd04859">
    <property type="entry name" value="Prim_Pol"/>
    <property type="match status" value="1"/>
</dbReference>
<name>A0ABS6US12_9PSEU</name>